<feature type="transmembrane region" description="Helical" evidence="7">
    <location>
        <begin position="134"/>
        <end position="156"/>
    </location>
</feature>
<feature type="transmembrane region" description="Helical" evidence="7">
    <location>
        <begin position="201"/>
        <end position="219"/>
    </location>
</feature>
<dbReference type="InterPro" id="IPR005828">
    <property type="entry name" value="MFS_sugar_transport-like"/>
</dbReference>
<dbReference type="Proteomes" id="UP000249363">
    <property type="component" value="Unassembled WGS sequence"/>
</dbReference>
<dbReference type="InterPro" id="IPR050360">
    <property type="entry name" value="MFS_Sugar_Transporters"/>
</dbReference>
<dbReference type="GeneID" id="63796577"/>
<comment type="caution">
    <text evidence="9">The sequence shown here is derived from an EMBL/GenBank/DDBJ whole genome shotgun (WGS) entry which is preliminary data.</text>
</comment>
<evidence type="ECO:0000256" key="7">
    <source>
        <dbReference type="SAM" id="Phobius"/>
    </source>
</evidence>
<sequence>MGSTEPDNPTNENVTGELEQFLPADHKAWYKKGHLVRLNLIASSLVLFSSSNGFDGSLMNGLQALSQWNTFMNNPSGAWLGWLNGIYWVGCFIGYPCGAFIGNKWGRKPAVYIGYALLILGVALQTAAPNDIAFMMARLFLGGASAFFGSTTPLLLNEIAYPTQRGTWNALFMSGWYVGGSVAGWVTFATRTYSSSWAWRLPSLLQALVPLLALPGFLFSEESPRWLISVGRKEEARNILANYHAGGDISSPLVNYEMIEISSAIEAEQEAHDSSSYLEMIKTPGNRRRLFCSITLGIFAQWSGNGVISYYLALILDSVGVKSVKDQTLISACLQMWNLIFSIVAGFLADRVGRRPLFMLSAAIMFISYVLVTGLSGAFDSSGNSGVGAAVIPFLFIFFAGYDIALTPFLTAYPCEIWTFRLRSRGLTVTWLATILAIFFNTFVNPIALAAIGWKYYFVFLAVLIVFAFTAYFFYPETKGYSLEQVAIVFDGDDAEVGDPSSMVAKTFASEKNGASAHQEEA</sequence>
<name>A0A364L699_TALAM</name>
<feature type="transmembrane region" description="Helical" evidence="7">
    <location>
        <begin position="456"/>
        <end position="475"/>
    </location>
</feature>
<dbReference type="EMBL" id="MIKG01000015">
    <property type="protein sequence ID" value="RAO71350.1"/>
    <property type="molecule type" value="Genomic_DNA"/>
</dbReference>
<feature type="transmembrane region" description="Helical" evidence="7">
    <location>
        <begin position="356"/>
        <end position="379"/>
    </location>
</feature>
<evidence type="ECO:0000313" key="10">
    <source>
        <dbReference type="Proteomes" id="UP000249363"/>
    </source>
</evidence>
<dbReference type="GO" id="GO:0005351">
    <property type="term" value="F:carbohydrate:proton symporter activity"/>
    <property type="evidence" value="ECO:0007669"/>
    <property type="project" value="TreeGrafter"/>
</dbReference>
<dbReference type="AlphaFoldDB" id="A0A364L699"/>
<evidence type="ECO:0000256" key="1">
    <source>
        <dbReference type="ARBA" id="ARBA00004141"/>
    </source>
</evidence>
<dbReference type="FunFam" id="1.20.1250.20:FF:000134">
    <property type="entry name" value="MFS sugar transporter protein"/>
    <property type="match status" value="1"/>
</dbReference>
<evidence type="ECO:0000313" key="9">
    <source>
        <dbReference type="EMBL" id="RAO71350.1"/>
    </source>
</evidence>
<feature type="transmembrane region" description="Helical" evidence="7">
    <location>
        <begin position="391"/>
        <end position="413"/>
    </location>
</feature>
<feature type="transmembrane region" description="Helical" evidence="7">
    <location>
        <begin position="290"/>
        <end position="316"/>
    </location>
</feature>
<dbReference type="SUPFAM" id="SSF103473">
    <property type="entry name" value="MFS general substrate transporter"/>
    <property type="match status" value="1"/>
</dbReference>
<dbReference type="PROSITE" id="PS00216">
    <property type="entry name" value="SUGAR_TRANSPORT_1"/>
    <property type="match status" value="1"/>
</dbReference>
<feature type="transmembrane region" description="Helical" evidence="7">
    <location>
        <begin position="328"/>
        <end position="349"/>
    </location>
</feature>
<feature type="domain" description="Major facilitator superfamily (MFS) profile" evidence="8">
    <location>
        <begin position="41"/>
        <end position="479"/>
    </location>
</feature>
<evidence type="ECO:0000256" key="6">
    <source>
        <dbReference type="ARBA" id="ARBA00023136"/>
    </source>
</evidence>
<dbReference type="OrthoDB" id="6133115at2759"/>
<evidence type="ECO:0000259" key="8">
    <source>
        <dbReference type="PROSITE" id="PS50850"/>
    </source>
</evidence>
<protein>
    <recommendedName>
        <fullName evidence="8">Major facilitator superfamily (MFS) profile domain-containing protein</fullName>
    </recommendedName>
</protein>
<reference evidence="9 10" key="1">
    <citation type="journal article" date="2017" name="Biotechnol. Biofuels">
        <title>Differential beta-glucosidase expression as a function of carbon source availability in Talaromyces amestolkiae: a genomic and proteomic approach.</title>
        <authorList>
            <person name="de Eugenio L.I."/>
            <person name="Mendez-Liter J.A."/>
            <person name="Nieto-Dominguez M."/>
            <person name="Alonso L."/>
            <person name="Gil-Munoz J."/>
            <person name="Barriuso J."/>
            <person name="Prieto A."/>
            <person name="Martinez M.J."/>
        </authorList>
    </citation>
    <scope>NUCLEOTIDE SEQUENCE [LARGE SCALE GENOMIC DNA]</scope>
    <source>
        <strain evidence="9 10">CIB</strain>
    </source>
</reference>
<dbReference type="Pfam" id="PF00083">
    <property type="entry name" value="Sugar_tr"/>
    <property type="match status" value="1"/>
</dbReference>
<feature type="transmembrane region" description="Helical" evidence="7">
    <location>
        <begin position="168"/>
        <end position="189"/>
    </location>
</feature>
<evidence type="ECO:0000256" key="4">
    <source>
        <dbReference type="ARBA" id="ARBA00022692"/>
    </source>
</evidence>
<keyword evidence="5 7" id="KW-1133">Transmembrane helix</keyword>
<comment type="similarity">
    <text evidence="2">Belongs to the major facilitator superfamily. Sugar transporter (TC 2.A.1.1) family.</text>
</comment>
<dbReference type="InterPro" id="IPR005829">
    <property type="entry name" value="Sugar_transporter_CS"/>
</dbReference>
<keyword evidence="10" id="KW-1185">Reference proteome</keyword>
<feature type="transmembrane region" description="Helical" evidence="7">
    <location>
        <begin position="425"/>
        <end position="444"/>
    </location>
</feature>
<dbReference type="InterPro" id="IPR020846">
    <property type="entry name" value="MFS_dom"/>
</dbReference>
<keyword evidence="3" id="KW-0813">Transport</keyword>
<dbReference type="InterPro" id="IPR036259">
    <property type="entry name" value="MFS_trans_sf"/>
</dbReference>
<gene>
    <name evidence="9" type="ORF">BHQ10_007362</name>
</gene>
<dbReference type="PANTHER" id="PTHR48022:SF3">
    <property type="entry name" value="HEXOSE TRANSPORTER PROTEIN (AFU_ORTHOLOGUE AFUA_8G04480)-RELATED"/>
    <property type="match status" value="1"/>
</dbReference>
<dbReference type="PROSITE" id="PS50850">
    <property type="entry name" value="MFS"/>
    <property type="match status" value="1"/>
</dbReference>
<dbReference type="Gene3D" id="1.20.1250.20">
    <property type="entry name" value="MFS general substrate transporter like domains"/>
    <property type="match status" value="1"/>
</dbReference>
<evidence type="ECO:0000256" key="5">
    <source>
        <dbReference type="ARBA" id="ARBA00022989"/>
    </source>
</evidence>
<accession>A0A364L699</accession>
<evidence type="ECO:0000256" key="2">
    <source>
        <dbReference type="ARBA" id="ARBA00010992"/>
    </source>
</evidence>
<comment type="subcellular location">
    <subcellularLocation>
        <location evidence="1">Membrane</location>
        <topology evidence="1">Multi-pass membrane protein</topology>
    </subcellularLocation>
</comment>
<organism evidence="9 10">
    <name type="scientific">Talaromyces amestolkiae</name>
    <dbReference type="NCBI Taxonomy" id="1196081"/>
    <lineage>
        <taxon>Eukaryota</taxon>
        <taxon>Fungi</taxon>
        <taxon>Dikarya</taxon>
        <taxon>Ascomycota</taxon>
        <taxon>Pezizomycotina</taxon>
        <taxon>Eurotiomycetes</taxon>
        <taxon>Eurotiomycetidae</taxon>
        <taxon>Eurotiales</taxon>
        <taxon>Trichocomaceae</taxon>
        <taxon>Talaromyces</taxon>
        <taxon>Talaromyces sect. Talaromyces</taxon>
    </lineage>
</organism>
<proteinExistence type="inferred from homology"/>
<feature type="transmembrane region" description="Helical" evidence="7">
    <location>
        <begin position="110"/>
        <end position="128"/>
    </location>
</feature>
<keyword evidence="6 7" id="KW-0472">Membrane</keyword>
<keyword evidence="4 7" id="KW-0812">Transmembrane</keyword>
<dbReference type="RefSeq" id="XP_040735865.1">
    <property type="nucleotide sequence ID" value="XM_040880049.1"/>
</dbReference>
<evidence type="ECO:0000256" key="3">
    <source>
        <dbReference type="ARBA" id="ARBA00022448"/>
    </source>
</evidence>
<feature type="transmembrane region" description="Helical" evidence="7">
    <location>
        <begin position="79"/>
        <end position="98"/>
    </location>
</feature>
<dbReference type="PANTHER" id="PTHR48022">
    <property type="entry name" value="PLASTIDIC GLUCOSE TRANSPORTER 4"/>
    <property type="match status" value="1"/>
</dbReference>
<dbReference type="GO" id="GO:0016020">
    <property type="term" value="C:membrane"/>
    <property type="evidence" value="ECO:0007669"/>
    <property type="project" value="UniProtKB-SubCell"/>
</dbReference>